<name>A0A6H2C4M0_DOLFA</name>
<dbReference type="AlphaFoldDB" id="A0A6H2C4M0"/>
<evidence type="ECO:0000313" key="1">
    <source>
        <dbReference type="EMBL" id="QJB45944.1"/>
    </source>
</evidence>
<dbReference type="KEGG" id="dfs:HGD76_19000"/>
<evidence type="ECO:0000313" key="2">
    <source>
        <dbReference type="Proteomes" id="UP000502433"/>
    </source>
</evidence>
<proteinExistence type="predicted"/>
<dbReference type="Proteomes" id="UP000502433">
    <property type="component" value="Chromosome"/>
</dbReference>
<dbReference type="RefSeq" id="WP_168696690.1">
    <property type="nucleotide sequence ID" value="NZ_CP051206.1"/>
</dbReference>
<reference evidence="1 2" key="1">
    <citation type="submission" date="2020-04" db="EMBL/GenBank/DDBJ databases">
        <title>Genome-Wide Identification of 5-Methylcytosine Sites in Bacterial Genomes By High-Throughput Sequencing of MspJI Restriction Fragments.</title>
        <authorList>
            <person name="Wu V."/>
        </authorList>
    </citation>
    <scope>NUCLEOTIDE SEQUENCE [LARGE SCALE GENOMIC DNA]</scope>
    <source>
        <strain evidence="1 2">CCAP 1403/13f</strain>
    </source>
</reference>
<reference evidence="1 2" key="2">
    <citation type="submission" date="2020-04" db="EMBL/GenBank/DDBJ databases">
        <authorList>
            <person name="Fomenkov A."/>
            <person name="Anton B.P."/>
            <person name="Roberts R.J."/>
        </authorList>
    </citation>
    <scope>NUCLEOTIDE SEQUENCE [LARGE SCALE GENOMIC DNA]</scope>
    <source>
        <strain evidence="1 2">CCAP 1403/13f</strain>
    </source>
</reference>
<organism evidence="1 2">
    <name type="scientific">Dolichospermum flos-aquae CCAP 1403/13F</name>
    <dbReference type="NCBI Taxonomy" id="315271"/>
    <lineage>
        <taxon>Bacteria</taxon>
        <taxon>Bacillati</taxon>
        <taxon>Cyanobacteriota</taxon>
        <taxon>Cyanophyceae</taxon>
        <taxon>Nostocales</taxon>
        <taxon>Aphanizomenonaceae</taxon>
        <taxon>Dolichospermum</taxon>
    </lineage>
</organism>
<protein>
    <submittedName>
        <fullName evidence="1">Uncharacterized protein</fullName>
    </submittedName>
</protein>
<dbReference type="EMBL" id="CP051206">
    <property type="protein sequence ID" value="QJB45944.1"/>
    <property type="molecule type" value="Genomic_DNA"/>
</dbReference>
<gene>
    <name evidence="1" type="ORF">HGD76_19000</name>
</gene>
<accession>A0A6H2C4M0</accession>
<sequence>MKITKRFKSRWCCWISNPQIIRYILTATSDGDQQTKLRPWNRDQIAPANPVLCKVLIHQYAGDIANGLFDFNQINPFLDNPELVIQRLILPPA</sequence>